<dbReference type="Proteomes" id="UP000026960">
    <property type="component" value="Chromosome 2"/>
</dbReference>
<evidence type="ECO:0000256" key="1">
    <source>
        <dbReference type="ARBA" id="ARBA00010617"/>
    </source>
</evidence>
<evidence type="ECO:0008006" key="9">
    <source>
        <dbReference type="Google" id="ProtNLM"/>
    </source>
</evidence>
<comment type="similarity">
    <text evidence="1 5">Belongs to the cytochrome P450 family.</text>
</comment>
<feature type="binding site" description="axial binding residue" evidence="4">
    <location>
        <position position="259"/>
    </location>
    <ligand>
        <name>heme</name>
        <dbReference type="ChEBI" id="CHEBI:30413"/>
    </ligand>
    <ligandPart>
        <name>Fe</name>
        <dbReference type="ChEBI" id="CHEBI:18248"/>
    </ligandPart>
</feature>
<dbReference type="PANTHER" id="PTHR47955:SF21">
    <property type="entry name" value="OS06G0642300 PROTEIN"/>
    <property type="match status" value="1"/>
</dbReference>
<dbReference type="PRINTS" id="PR00465">
    <property type="entry name" value="EP450IV"/>
</dbReference>
<sequence>MATELTEYLLLLPLLVVPLLYLAASSSRRSGRLRLPPGPWALPVIGHLHHLALAGAPTHRAMRDMARRHGPLMLLRFCELPVVVASSPDAAREIMRTHDVAFASRPIGPMLRLVFQGAEGVIFAPYGDGWRQLRKICTVELLSHRRVHSFRPVRADELGRLLRAVADQAASSSSSPVNLTGMISAFVADSTCGGACKVFGYDVPAGTMVLVNAWAIGRDAAAWGAAAEEFSPERFERCERDFRGADFELIPFGAGRRMCPGMAFGLVHVELALAALLFHFDWSLPGGMAADELDMAESSGLTTRRRLPLLVVARPHAALPTKYCN</sequence>
<dbReference type="GO" id="GO:0005506">
    <property type="term" value="F:iron ion binding"/>
    <property type="evidence" value="ECO:0007669"/>
    <property type="project" value="InterPro"/>
</dbReference>
<dbReference type="InterPro" id="IPR002403">
    <property type="entry name" value="Cyt_P450_E_grp-IV"/>
</dbReference>
<protein>
    <recommendedName>
        <fullName evidence="9">Cytochrome P450</fullName>
    </recommendedName>
</protein>
<keyword evidence="8" id="KW-1185">Reference proteome</keyword>
<feature type="transmembrane region" description="Helical" evidence="6">
    <location>
        <begin position="6"/>
        <end position="24"/>
    </location>
</feature>
<keyword evidence="2 4" id="KW-0479">Metal-binding</keyword>
<dbReference type="PROSITE" id="PS00086">
    <property type="entry name" value="CYTOCHROME_P450"/>
    <property type="match status" value="1"/>
</dbReference>
<keyword evidence="4 5" id="KW-0349">Heme</keyword>
<keyword evidence="6" id="KW-1133">Transmembrane helix</keyword>
<dbReference type="HOGENOM" id="CLU_001570_4_1_1"/>
<dbReference type="PANTHER" id="PTHR47955">
    <property type="entry name" value="CYTOCHROME P450 FAMILY 71 PROTEIN"/>
    <property type="match status" value="1"/>
</dbReference>
<evidence type="ECO:0000256" key="2">
    <source>
        <dbReference type="ARBA" id="ARBA00022723"/>
    </source>
</evidence>
<dbReference type="GO" id="GO:0020037">
    <property type="term" value="F:heme binding"/>
    <property type="evidence" value="ECO:0007669"/>
    <property type="project" value="InterPro"/>
</dbReference>
<dbReference type="eggNOG" id="KOG0156">
    <property type="taxonomic scope" value="Eukaryota"/>
</dbReference>
<accession>A0A0D3F1Q3</accession>
<keyword evidence="6" id="KW-0812">Transmembrane</keyword>
<reference evidence="7" key="2">
    <citation type="submission" date="2015-03" db="UniProtKB">
        <authorList>
            <consortium name="EnsemblPlants"/>
        </authorList>
    </citation>
    <scope>IDENTIFICATION</scope>
</reference>
<dbReference type="GO" id="GO:0016705">
    <property type="term" value="F:oxidoreductase activity, acting on paired donors, with incorporation or reduction of molecular oxygen"/>
    <property type="evidence" value="ECO:0007669"/>
    <property type="project" value="InterPro"/>
</dbReference>
<dbReference type="Pfam" id="PF00067">
    <property type="entry name" value="p450"/>
    <property type="match status" value="2"/>
</dbReference>
<dbReference type="AlphaFoldDB" id="A0A0D3F1Q3"/>
<dbReference type="Gene3D" id="1.10.630.10">
    <property type="entry name" value="Cytochrome P450"/>
    <property type="match status" value="2"/>
</dbReference>
<dbReference type="InterPro" id="IPR036396">
    <property type="entry name" value="Cyt_P450_sf"/>
</dbReference>
<evidence type="ECO:0000256" key="6">
    <source>
        <dbReference type="SAM" id="Phobius"/>
    </source>
</evidence>
<dbReference type="EnsemblPlants" id="OBART02G06530.1">
    <property type="protein sequence ID" value="OBART02G06530.1"/>
    <property type="gene ID" value="OBART02G06530"/>
</dbReference>
<evidence type="ECO:0000256" key="3">
    <source>
        <dbReference type="ARBA" id="ARBA00023004"/>
    </source>
</evidence>
<comment type="cofactor">
    <cofactor evidence="4">
        <name>heme</name>
        <dbReference type="ChEBI" id="CHEBI:30413"/>
    </cofactor>
</comment>
<evidence type="ECO:0000313" key="7">
    <source>
        <dbReference type="EnsemblPlants" id="OBART02G06530.1"/>
    </source>
</evidence>
<organism evidence="7">
    <name type="scientific">Oryza barthii</name>
    <dbReference type="NCBI Taxonomy" id="65489"/>
    <lineage>
        <taxon>Eukaryota</taxon>
        <taxon>Viridiplantae</taxon>
        <taxon>Streptophyta</taxon>
        <taxon>Embryophyta</taxon>
        <taxon>Tracheophyta</taxon>
        <taxon>Spermatophyta</taxon>
        <taxon>Magnoliopsida</taxon>
        <taxon>Liliopsida</taxon>
        <taxon>Poales</taxon>
        <taxon>Poaceae</taxon>
        <taxon>BOP clade</taxon>
        <taxon>Oryzoideae</taxon>
        <taxon>Oryzeae</taxon>
        <taxon>Oryzinae</taxon>
        <taxon>Oryza</taxon>
    </lineage>
</organism>
<proteinExistence type="inferred from homology"/>
<dbReference type="SUPFAM" id="SSF48264">
    <property type="entry name" value="Cytochrome P450"/>
    <property type="match status" value="2"/>
</dbReference>
<evidence type="ECO:0000256" key="4">
    <source>
        <dbReference type="PIRSR" id="PIRSR602403-1"/>
    </source>
</evidence>
<evidence type="ECO:0000313" key="8">
    <source>
        <dbReference type="Proteomes" id="UP000026960"/>
    </source>
</evidence>
<keyword evidence="6" id="KW-0472">Membrane</keyword>
<keyword evidence="5" id="KW-0503">Monooxygenase</keyword>
<dbReference type="PaxDb" id="65489-OBART02G06530.1"/>
<dbReference type="Gramene" id="OBART02G06530.1">
    <property type="protein sequence ID" value="OBART02G06530.1"/>
    <property type="gene ID" value="OBART02G06530"/>
</dbReference>
<dbReference type="STRING" id="65489.A0A0D3F1Q3"/>
<dbReference type="GO" id="GO:0004497">
    <property type="term" value="F:monooxygenase activity"/>
    <property type="evidence" value="ECO:0007669"/>
    <property type="project" value="UniProtKB-KW"/>
</dbReference>
<reference evidence="7" key="1">
    <citation type="journal article" date="2009" name="Rice">
        <title>De Novo Next Generation Sequencing of Plant Genomes.</title>
        <authorList>
            <person name="Rounsley S."/>
            <person name="Marri P.R."/>
            <person name="Yu Y."/>
            <person name="He R."/>
            <person name="Sisneros N."/>
            <person name="Goicoechea J.L."/>
            <person name="Lee S.J."/>
            <person name="Angelova A."/>
            <person name="Kudrna D."/>
            <person name="Luo M."/>
            <person name="Affourtit J."/>
            <person name="Desany B."/>
            <person name="Knight J."/>
            <person name="Niazi F."/>
            <person name="Egholm M."/>
            <person name="Wing R.A."/>
        </authorList>
    </citation>
    <scope>NUCLEOTIDE SEQUENCE [LARGE SCALE GENOMIC DNA]</scope>
    <source>
        <strain evidence="7">cv. IRGC 105608</strain>
    </source>
</reference>
<keyword evidence="5" id="KW-0560">Oxidoreductase</keyword>
<evidence type="ECO:0000256" key="5">
    <source>
        <dbReference type="RuleBase" id="RU000461"/>
    </source>
</evidence>
<keyword evidence="3 4" id="KW-0408">Iron</keyword>
<dbReference type="InterPro" id="IPR017972">
    <property type="entry name" value="Cyt_P450_CS"/>
</dbReference>
<name>A0A0D3F1Q3_9ORYZ</name>
<dbReference type="InterPro" id="IPR001128">
    <property type="entry name" value="Cyt_P450"/>
</dbReference>